<feature type="region of interest" description="Disordered" evidence="2">
    <location>
        <begin position="537"/>
        <end position="584"/>
    </location>
</feature>
<organism evidence="4">
    <name type="scientific">Naegleria gruberi</name>
    <name type="common">Amoeba</name>
    <dbReference type="NCBI Taxonomy" id="5762"/>
    <lineage>
        <taxon>Eukaryota</taxon>
        <taxon>Discoba</taxon>
        <taxon>Heterolobosea</taxon>
        <taxon>Tetramitia</taxon>
        <taxon>Eutetramitia</taxon>
        <taxon>Vahlkampfiidae</taxon>
        <taxon>Naegleria</taxon>
    </lineage>
</organism>
<feature type="region of interest" description="Disordered" evidence="2">
    <location>
        <begin position="243"/>
        <end position="275"/>
    </location>
</feature>
<gene>
    <name evidence="3" type="ORF">NAEGRDRAFT_68583</name>
</gene>
<dbReference type="InParanoid" id="D2VI70"/>
<feature type="compositionally biased region" description="Polar residues" evidence="2">
    <location>
        <begin position="262"/>
        <end position="275"/>
    </location>
</feature>
<reference evidence="3 4" key="1">
    <citation type="journal article" date="2010" name="Cell">
        <title>The genome of Naegleria gruberi illuminates early eukaryotic versatility.</title>
        <authorList>
            <person name="Fritz-Laylin L.K."/>
            <person name="Prochnik S.E."/>
            <person name="Ginger M.L."/>
            <person name="Dacks J.B."/>
            <person name="Carpenter M.L."/>
            <person name="Field M.C."/>
            <person name="Kuo A."/>
            <person name="Paredez A."/>
            <person name="Chapman J."/>
            <person name="Pham J."/>
            <person name="Shu S."/>
            <person name="Neupane R."/>
            <person name="Cipriano M."/>
            <person name="Mancuso J."/>
            <person name="Tu H."/>
            <person name="Salamov A."/>
            <person name="Lindquist E."/>
            <person name="Shapiro H."/>
            <person name="Lucas S."/>
            <person name="Grigoriev I.V."/>
            <person name="Cande W.Z."/>
            <person name="Fulton C."/>
            <person name="Rokhsar D.S."/>
            <person name="Dawson S.C."/>
        </authorList>
    </citation>
    <scope>NUCLEOTIDE SEQUENCE [LARGE SCALE GENOMIC DNA]</scope>
    <source>
        <strain evidence="3 4">NEG-M</strain>
    </source>
</reference>
<feature type="region of interest" description="Disordered" evidence="2">
    <location>
        <begin position="649"/>
        <end position="682"/>
    </location>
</feature>
<feature type="compositionally biased region" description="Polar residues" evidence="2">
    <location>
        <begin position="128"/>
        <end position="155"/>
    </location>
</feature>
<feature type="coiled-coil region" evidence="1">
    <location>
        <begin position="444"/>
        <end position="471"/>
    </location>
</feature>
<proteinExistence type="predicted"/>
<dbReference type="Proteomes" id="UP000006671">
    <property type="component" value="Unassembled WGS sequence"/>
</dbReference>
<feature type="compositionally biased region" description="Basic and acidic residues" evidence="2">
    <location>
        <begin position="28"/>
        <end position="42"/>
    </location>
</feature>
<evidence type="ECO:0000313" key="4">
    <source>
        <dbReference type="Proteomes" id="UP000006671"/>
    </source>
</evidence>
<feature type="compositionally biased region" description="Polar residues" evidence="2">
    <location>
        <begin position="45"/>
        <end position="65"/>
    </location>
</feature>
<dbReference type="GeneID" id="8853424"/>
<dbReference type="RefSeq" id="XP_002676288.1">
    <property type="nucleotide sequence ID" value="XM_002676242.1"/>
</dbReference>
<dbReference type="KEGG" id="ngr:NAEGRDRAFT_68583"/>
<evidence type="ECO:0000256" key="1">
    <source>
        <dbReference type="SAM" id="Coils"/>
    </source>
</evidence>
<feature type="region of interest" description="Disordered" evidence="2">
    <location>
        <begin position="1"/>
        <end position="155"/>
    </location>
</feature>
<keyword evidence="1" id="KW-0175">Coiled coil</keyword>
<dbReference type="AlphaFoldDB" id="D2VI70"/>
<evidence type="ECO:0000256" key="2">
    <source>
        <dbReference type="SAM" id="MobiDB-lite"/>
    </source>
</evidence>
<feature type="compositionally biased region" description="Acidic residues" evidence="2">
    <location>
        <begin position="668"/>
        <end position="682"/>
    </location>
</feature>
<dbReference type="EMBL" id="GG738873">
    <property type="protein sequence ID" value="EFC43544.1"/>
    <property type="molecule type" value="Genomic_DNA"/>
</dbReference>
<feature type="compositionally biased region" description="Polar residues" evidence="2">
    <location>
        <begin position="1"/>
        <end position="25"/>
    </location>
</feature>
<feature type="compositionally biased region" description="Polar residues" evidence="2">
    <location>
        <begin position="537"/>
        <end position="572"/>
    </location>
</feature>
<sequence>MQAMKSPSTPIRRPNWSSEGFSNNGLEILDHSNDADNHDEHVALSPSNSSSMSRTITPVSNSARHQNIKPRSMAYRQQLQQRAASTGSSVSSSQSRSSTAQPLVRRTQNSSSKGSLTIESDARLVHSSGRSYSGIDNSEISITPTTSNQYDNNNSDIQNSYRGSESTIVNQSLTVPSKLLRNPSKGSVEFEDSIHSRQNLDDSGNSISTANDSFASEVSVNNSVRSKTNSQVNLLSPNVQGLPKAVGNSFEDSRLGAETPYSGDNNGTRDSLPNLSTPMVRHMGSFQFQDEDLYAGKVRFEHFSEIIKQLDEIKGKFDDRVNDLTLGITFFDKNLQSEQAKCRESLIRGFISVVKTLAQEKIPEVYLRSVPKFGGNPSMVVLHKALLELRRATSTNSPQHSLVVKLDSEISLEIEDIAKKTIDNILKDFIGSLSTSNDRIAKGVKTMKQTNKNLEMMLHDLKSENLFLLEKINHLEGVNLIQQEEIDTLKIEMSRRSAEMDIIKEQVSRRDKLLDEQRSNYLNELVQLQMKLFETSKSQKSGTSFRPPSSTGFTTLKDTSSARAPTPVSSFTVPYDEQEASHQSDLELSKIVKQHQRELEKMIEERFESFKIQYLKEKRKSERSHKEELEHREVEVNKLKKTINNLERSLAEMSLNESRLDKRNQEYEYSEDDSEDYDSDNN</sequence>
<accession>D2VI70</accession>
<dbReference type="VEuPathDB" id="AmoebaDB:NAEGRDRAFT_68583"/>
<feature type="compositionally biased region" description="Polar residues" evidence="2">
    <location>
        <begin position="106"/>
        <end position="118"/>
    </location>
</feature>
<protein>
    <submittedName>
        <fullName evidence="3">Predicted protein</fullName>
    </submittedName>
</protein>
<evidence type="ECO:0000313" key="3">
    <source>
        <dbReference type="EMBL" id="EFC43544.1"/>
    </source>
</evidence>
<dbReference type="OrthoDB" id="10365755at2759"/>
<keyword evidence="4" id="KW-1185">Reference proteome</keyword>
<name>D2VI70_NAEGR</name>
<feature type="compositionally biased region" description="Low complexity" evidence="2">
    <location>
        <begin position="81"/>
        <end position="101"/>
    </location>
</feature>